<dbReference type="AlphaFoldDB" id="I4B493"/>
<dbReference type="EMBL" id="CP002959">
    <property type="protein sequence ID" value="AFM12100.1"/>
    <property type="molecule type" value="Genomic_DNA"/>
</dbReference>
<protein>
    <submittedName>
        <fullName evidence="1">Uncharacterized protein</fullName>
    </submittedName>
</protein>
<dbReference type="Pfam" id="PF18928">
    <property type="entry name" value="DUF5677"/>
    <property type="match status" value="1"/>
</dbReference>
<reference evidence="1 2" key="1">
    <citation type="submission" date="2012-06" db="EMBL/GenBank/DDBJ databases">
        <title>The complete chromosome of genome of Turneriella parva DSM 21527.</title>
        <authorList>
            <consortium name="US DOE Joint Genome Institute (JGI-PGF)"/>
            <person name="Lucas S."/>
            <person name="Han J."/>
            <person name="Lapidus A."/>
            <person name="Bruce D."/>
            <person name="Goodwin L."/>
            <person name="Pitluck S."/>
            <person name="Peters L."/>
            <person name="Kyrpides N."/>
            <person name="Mavromatis K."/>
            <person name="Ivanova N."/>
            <person name="Mikhailova N."/>
            <person name="Chertkov O."/>
            <person name="Detter J.C."/>
            <person name="Tapia R."/>
            <person name="Han C."/>
            <person name="Land M."/>
            <person name="Hauser L."/>
            <person name="Markowitz V."/>
            <person name="Cheng J.-F."/>
            <person name="Hugenholtz P."/>
            <person name="Woyke T."/>
            <person name="Wu D."/>
            <person name="Gronow S."/>
            <person name="Wellnitz S."/>
            <person name="Brambilla E."/>
            <person name="Klenk H.-P."/>
            <person name="Eisen J.A."/>
        </authorList>
    </citation>
    <scope>NUCLEOTIDE SEQUENCE [LARGE SCALE GENOMIC DNA]</scope>
    <source>
        <strain evidence="2">ATCC BAA-1111 / DSM 21527 / NCTC 11395 / H</strain>
    </source>
</reference>
<dbReference type="STRING" id="869212.Turpa_1452"/>
<evidence type="ECO:0000313" key="1">
    <source>
        <dbReference type="EMBL" id="AFM12100.1"/>
    </source>
</evidence>
<keyword evidence="2" id="KW-1185">Reference proteome</keyword>
<organism evidence="1 2">
    <name type="scientific">Turneriella parva (strain ATCC BAA-1111 / DSM 21527 / NCTC 11395 / H)</name>
    <name type="common">Leptospira parva</name>
    <dbReference type="NCBI Taxonomy" id="869212"/>
    <lineage>
        <taxon>Bacteria</taxon>
        <taxon>Pseudomonadati</taxon>
        <taxon>Spirochaetota</taxon>
        <taxon>Spirochaetia</taxon>
        <taxon>Leptospirales</taxon>
        <taxon>Leptospiraceae</taxon>
        <taxon>Turneriella</taxon>
    </lineage>
</organism>
<name>I4B493_TURPD</name>
<dbReference type="HOGENOM" id="CLU_1146792_0_0_12"/>
<sequence>MLLIDKYGKFLEEYKSELACLVFDGPSARDHIAGTMLAKQFDLAYSVEILGRRETLTGIPILMRSIYEASNDLKLHLKDEKHLKQLFFEELKRERTAAVNARAAPQDSLLRSLYDSEESIQAILAEFERAELRAKELGLKKHQSIKHVFRDLGSETDYDSLYAFLSKYVHTSPKMLDKSYAPISNGQAKSMLLHPAFNPVHLKGYLSATMEILVDSLTAFWSYKGIAKPAAIKSFRVMQRSL</sequence>
<dbReference type="KEGG" id="tpx:Turpa_1452"/>
<dbReference type="InterPro" id="IPR043733">
    <property type="entry name" value="DUF5677"/>
</dbReference>
<proteinExistence type="predicted"/>
<gene>
    <name evidence="1" type="ordered locus">Turpa_1452</name>
</gene>
<evidence type="ECO:0000313" key="2">
    <source>
        <dbReference type="Proteomes" id="UP000006048"/>
    </source>
</evidence>
<accession>I4B493</accession>
<dbReference type="RefSeq" id="WP_014802614.1">
    <property type="nucleotide sequence ID" value="NC_018020.1"/>
</dbReference>
<dbReference type="Proteomes" id="UP000006048">
    <property type="component" value="Chromosome"/>
</dbReference>